<keyword evidence="1" id="KW-0378">Hydrolase</keyword>
<comment type="caution">
    <text evidence="1">The sequence shown here is derived from an EMBL/GenBank/DDBJ whole genome shotgun (WGS) entry which is preliminary data.</text>
</comment>
<keyword evidence="1" id="KW-0347">Helicase</keyword>
<protein>
    <submittedName>
        <fullName evidence="1">PIF1 helicase-like protein</fullName>
    </submittedName>
</protein>
<proteinExistence type="predicted"/>
<dbReference type="GeneID" id="40316023"/>
<sequence length="249" mass="27047">MTGQSLGAALALPLLGVLGCATYVTRRRLRDVVPRDPLDVSPYCRGAALRTRQGGGPCLMCAFEVPVVMPTAHIRRQLASATADESLYALHALLSSWLMRVEVTATAFAARWRVSDAYNCWRSAGRAALAEQRRATPSRQCRHDTSGALDAPSQYGEWEAHRAPPRQCGGGREAVLKCGAEAIAVSLEPDVEGSRQAVLRLCYVVQPFAGFAQDSLAERLALWGAETYGKLLAAHAAHALERLEAHWRQ</sequence>
<evidence type="ECO:0000313" key="2">
    <source>
        <dbReference type="Proteomes" id="UP000284403"/>
    </source>
</evidence>
<dbReference type="OrthoDB" id="239593at2759"/>
<keyword evidence="1" id="KW-0067">ATP-binding</keyword>
<dbReference type="Proteomes" id="UP000284403">
    <property type="component" value="Unassembled WGS sequence"/>
</dbReference>
<dbReference type="EMBL" id="MKKU01000093">
    <property type="protein sequence ID" value="RNF24897.1"/>
    <property type="molecule type" value="Genomic_DNA"/>
</dbReference>
<name>A0A3R7LB80_9TRYP</name>
<dbReference type="RefSeq" id="XP_029230583.1">
    <property type="nucleotide sequence ID" value="XM_029369338.1"/>
</dbReference>
<keyword evidence="1" id="KW-0547">Nucleotide-binding</keyword>
<accession>A0A3R7LB80</accession>
<keyword evidence="2" id="KW-1185">Reference proteome</keyword>
<evidence type="ECO:0000313" key="1">
    <source>
        <dbReference type="EMBL" id="RNF24897.1"/>
    </source>
</evidence>
<dbReference type="AlphaFoldDB" id="A0A3R7LB80"/>
<organism evidence="1 2">
    <name type="scientific">Trypanosoma conorhini</name>
    <dbReference type="NCBI Taxonomy" id="83891"/>
    <lineage>
        <taxon>Eukaryota</taxon>
        <taxon>Discoba</taxon>
        <taxon>Euglenozoa</taxon>
        <taxon>Kinetoplastea</taxon>
        <taxon>Metakinetoplastina</taxon>
        <taxon>Trypanosomatida</taxon>
        <taxon>Trypanosomatidae</taxon>
        <taxon>Trypanosoma</taxon>
    </lineage>
</organism>
<gene>
    <name evidence="1" type="ORF">Tco025E_02412</name>
</gene>
<reference evidence="1 2" key="1">
    <citation type="journal article" date="2018" name="BMC Genomics">
        <title>Genomic comparison of Trypanosoma conorhini and Trypanosoma rangeli to Trypanosoma cruzi strains of high and low virulence.</title>
        <authorList>
            <person name="Bradwell K.R."/>
            <person name="Koparde V.N."/>
            <person name="Matveyev A.V."/>
            <person name="Serrano M.G."/>
            <person name="Alves J.M."/>
            <person name="Parikh H."/>
            <person name="Huang B."/>
            <person name="Lee V."/>
            <person name="Espinosa-Alvarez O."/>
            <person name="Ortiz P.A."/>
            <person name="Costa-Martins A.G."/>
            <person name="Teixeira M.M."/>
            <person name="Buck G.A."/>
        </authorList>
    </citation>
    <scope>NUCLEOTIDE SEQUENCE [LARGE SCALE GENOMIC DNA]</scope>
    <source>
        <strain evidence="1 2">025E</strain>
    </source>
</reference>
<dbReference type="GO" id="GO:0004386">
    <property type="term" value="F:helicase activity"/>
    <property type="evidence" value="ECO:0007669"/>
    <property type="project" value="UniProtKB-KW"/>
</dbReference>